<dbReference type="InterPro" id="IPR013549">
    <property type="entry name" value="DUF1731"/>
</dbReference>
<feature type="domain" description="Coenzyme Q-binding protein COQ10 START" evidence="4">
    <location>
        <begin position="11"/>
        <end position="126"/>
    </location>
</feature>
<dbReference type="CDD" id="cd05242">
    <property type="entry name" value="SDR_a8"/>
    <property type="match status" value="1"/>
</dbReference>
<evidence type="ECO:0000259" key="5">
    <source>
        <dbReference type="Pfam" id="PF08338"/>
    </source>
</evidence>
<dbReference type="SUPFAM" id="SSF55961">
    <property type="entry name" value="Bet v1-like"/>
    <property type="match status" value="1"/>
</dbReference>
<dbReference type="Pfam" id="PF03364">
    <property type="entry name" value="Polyketide_cyc"/>
    <property type="match status" value="1"/>
</dbReference>
<dbReference type="InterPro" id="IPR001509">
    <property type="entry name" value="Epimerase_deHydtase"/>
</dbReference>
<name>A0A5B9MH39_9BACT</name>
<evidence type="ECO:0000256" key="1">
    <source>
        <dbReference type="ARBA" id="ARBA00008918"/>
    </source>
</evidence>
<dbReference type="Gene3D" id="3.40.50.720">
    <property type="entry name" value="NAD(P)-binding Rossmann-like Domain"/>
    <property type="match status" value="1"/>
</dbReference>
<dbReference type="PANTHER" id="PTHR11092">
    <property type="entry name" value="SUGAR NUCLEOTIDE EPIMERASE RELATED"/>
    <property type="match status" value="1"/>
</dbReference>
<dbReference type="InterPro" id="IPR010099">
    <property type="entry name" value="SDR39U1"/>
</dbReference>
<keyword evidence="7" id="KW-1185">Reference proteome</keyword>
<reference evidence="6 7" key="1">
    <citation type="submission" date="2019-02" db="EMBL/GenBank/DDBJ databases">
        <title>Planctomycetal bacteria perform biofilm scaping via a novel small molecule.</title>
        <authorList>
            <person name="Jeske O."/>
            <person name="Boedeker C."/>
            <person name="Wiegand S."/>
            <person name="Breitling P."/>
            <person name="Kallscheuer N."/>
            <person name="Jogler M."/>
            <person name="Rohde M."/>
            <person name="Petersen J."/>
            <person name="Medema M.H."/>
            <person name="Surup F."/>
            <person name="Jogler C."/>
        </authorList>
    </citation>
    <scope>NUCLEOTIDE SEQUENCE [LARGE SCALE GENOMIC DNA]</scope>
    <source>
        <strain evidence="6 7">Mal15</strain>
    </source>
</reference>
<evidence type="ECO:0000313" key="6">
    <source>
        <dbReference type="EMBL" id="QEF98397.1"/>
    </source>
</evidence>
<evidence type="ECO:0000259" key="4">
    <source>
        <dbReference type="Pfam" id="PF03364"/>
    </source>
</evidence>
<evidence type="ECO:0000313" key="7">
    <source>
        <dbReference type="Proteomes" id="UP000321353"/>
    </source>
</evidence>
<dbReference type="CDD" id="cd07820">
    <property type="entry name" value="SRPBCC_3"/>
    <property type="match status" value="1"/>
</dbReference>
<dbReference type="RefSeq" id="WP_147867930.1">
    <property type="nucleotide sequence ID" value="NZ_CP036264.1"/>
</dbReference>
<dbReference type="Pfam" id="PF08338">
    <property type="entry name" value="DUF1731"/>
    <property type="match status" value="1"/>
</dbReference>
<accession>A0A5B9MH39</accession>
<dbReference type="AlphaFoldDB" id="A0A5B9MH39"/>
<dbReference type="Pfam" id="PF01370">
    <property type="entry name" value="Epimerase"/>
    <property type="match status" value="1"/>
</dbReference>
<dbReference type="KEGG" id="smam:Mal15_24490"/>
<protein>
    <submittedName>
        <fullName evidence="6">Epimerase family protein</fullName>
    </submittedName>
</protein>
<feature type="domain" description="DUF1731" evidence="5">
    <location>
        <begin position="402"/>
        <end position="447"/>
    </location>
</feature>
<dbReference type="Proteomes" id="UP000321353">
    <property type="component" value="Chromosome"/>
</dbReference>
<proteinExistence type="inferred from homology"/>
<gene>
    <name evidence="6" type="ORF">Mal15_24490</name>
</gene>
<organism evidence="6 7">
    <name type="scientific">Stieleria maiorica</name>
    <dbReference type="NCBI Taxonomy" id="2795974"/>
    <lineage>
        <taxon>Bacteria</taxon>
        <taxon>Pseudomonadati</taxon>
        <taxon>Planctomycetota</taxon>
        <taxon>Planctomycetia</taxon>
        <taxon>Pirellulales</taxon>
        <taxon>Pirellulaceae</taxon>
        <taxon>Stieleria</taxon>
    </lineage>
</organism>
<dbReference type="InterPro" id="IPR023393">
    <property type="entry name" value="START-like_dom_sf"/>
</dbReference>
<evidence type="ECO:0000259" key="3">
    <source>
        <dbReference type="Pfam" id="PF01370"/>
    </source>
</evidence>
<sequence length="459" mass="50100">MKKYVASTTLPVGVEEAFAYHERRGALDRLIPPWKNVTVESSDGSLKRDSVVVLKLKSGPAAIRWVAQHTEYDPPKCFVDVQRRGPFAHWEHRHQFDAAASAGSVLRDSISYKLPLGGFLGASIVRKELETMFAYRHRVTRDDLELAAKYQAAPMQIAVSGASGLVGKKLCSLLTLLGHRVIRLERSLDRAEEDQDALAPWESSSEAEKLSGIDAVVHLAGKPIAQGRWTDSIKQQIRDSRVDLTNRLAAALAKLPTPPKVMVCASAVGIYGDRGNEVLTESSAPGDTFLAKVASEWEQACRPAEQAGIRVANARLGMVLDPRGGALEKMLLPAKFFGGALGDGSQWWSWISADDVIGAIYHAICDQRVSGPFNLTAPEPLTNRDFARTLGQVISRPALIPAPAFGLRLALGEMADALLLASTRVIPSVLQDTGYEFRFTCVDEALRYHLGVNRLESIE</sequence>
<dbReference type="InterPro" id="IPR036291">
    <property type="entry name" value="NAD(P)-bd_dom_sf"/>
</dbReference>
<dbReference type="PANTHER" id="PTHR11092:SF0">
    <property type="entry name" value="EPIMERASE FAMILY PROTEIN SDR39U1"/>
    <property type="match status" value="1"/>
</dbReference>
<comment type="similarity">
    <text evidence="1">Belongs to the ribosome association toxin RatA family.</text>
</comment>
<evidence type="ECO:0000256" key="2">
    <source>
        <dbReference type="ARBA" id="ARBA00009353"/>
    </source>
</evidence>
<dbReference type="EMBL" id="CP036264">
    <property type="protein sequence ID" value="QEF98397.1"/>
    <property type="molecule type" value="Genomic_DNA"/>
</dbReference>
<feature type="domain" description="NAD-dependent epimerase/dehydratase" evidence="3">
    <location>
        <begin position="157"/>
        <end position="366"/>
    </location>
</feature>
<dbReference type="NCBIfam" id="TIGR01777">
    <property type="entry name" value="yfcH"/>
    <property type="match status" value="1"/>
</dbReference>
<comment type="similarity">
    <text evidence="2">Belongs to the NAD(P)-dependent epimerase/dehydratase family. SDR39U1 subfamily.</text>
</comment>
<dbReference type="InterPro" id="IPR005031">
    <property type="entry name" value="COQ10_START"/>
</dbReference>
<dbReference type="SUPFAM" id="SSF51735">
    <property type="entry name" value="NAD(P)-binding Rossmann-fold domains"/>
    <property type="match status" value="1"/>
</dbReference>
<dbReference type="Gene3D" id="3.30.530.20">
    <property type="match status" value="1"/>
</dbReference>